<reference evidence="2 3" key="1">
    <citation type="submission" date="2023-10" db="EMBL/GenBank/DDBJ databases">
        <authorList>
            <person name="Maclean D."/>
            <person name="Macfadyen A."/>
        </authorList>
    </citation>
    <scope>NUCLEOTIDE SEQUENCE [LARGE SCALE GENOMIC DNA]</scope>
</reference>
<dbReference type="Gene3D" id="3.90.660.20">
    <property type="entry name" value="Protoporphyrinogen oxidase, mitochondrial, domain 2"/>
    <property type="match status" value="1"/>
</dbReference>
<gene>
    <name evidence="2" type="ORF">CVIRNUC_008747</name>
</gene>
<evidence type="ECO:0000313" key="2">
    <source>
        <dbReference type="EMBL" id="CAK0785537.1"/>
    </source>
</evidence>
<dbReference type="InterPro" id="IPR002937">
    <property type="entry name" value="Amino_oxidase"/>
</dbReference>
<dbReference type="PANTHER" id="PTHR42841">
    <property type="entry name" value="AMINE OXIDASE"/>
    <property type="match status" value="1"/>
</dbReference>
<dbReference type="Gene3D" id="3.50.50.60">
    <property type="entry name" value="FAD/NAD(P)-binding domain"/>
    <property type="match status" value="1"/>
</dbReference>
<accession>A0AAV1IEC4</accession>
<evidence type="ECO:0000259" key="1">
    <source>
        <dbReference type="Pfam" id="PF01593"/>
    </source>
</evidence>
<dbReference type="InterPro" id="IPR036188">
    <property type="entry name" value="FAD/NAD-bd_sf"/>
</dbReference>
<feature type="domain" description="Amine oxidase" evidence="1">
    <location>
        <begin position="75"/>
        <end position="486"/>
    </location>
</feature>
<evidence type="ECO:0000313" key="3">
    <source>
        <dbReference type="Proteomes" id="UP001314263"/>
    </source>
</evidence>
<comment type="caution">
    <text evidence="2">The sequence shown here is derived from an EMBL/GenBank/DDBJ whole genome shotgun (WGS) entry which is preliminary data.</text>
</comment>
<name>A0AAV1IEC4_9CHLO</name>
<dbReference type="Pfam" id="PF01593">
    <property type="entry name" value="Amino_oxidase"/>
    <property type="match status" value="1"/>
</dbReference>
<keyword evidence="3" id="KW-1185">Reference proteome</keyword>
<protein>
    <recommendedName>
        <fullName evidence="1">Amine oxidase domain-containing protein</fullName>
    </recommendedName>
</protein>
<dbReference type="Proteomes" id="UP001314263">
    <property type="component" value="Unassembled WGS sequence"/>
</dbReference>
<dbReference type="SUPFAM" id="SSF51905">
    <property type="entry name" value="FAD/NAD(P)-binding domain"/>
    <property type="match status" value="1"/>
</dbReference>
<dbReference type="EMBL" id="CAUYUE010000012">
    <property type="protein sequence ID" value="CAK0785537.1"/>
    <property type="molecule type" value="Genomic_DNA"/>
</dbReference>
<dbReference type="AlphaFoldDB" id="A0AAV1IEC4"/>
<dbReference type="Gene3D" id="1.10.3110.10">
    <property type="entry name" value="protoporphyrinogen ix oxidase, domain 3"/>
    <property type="match status" value="1"/>
</dbReference>
<dbReference type="GO" id="GO:0016491">
    <property type="term" value="F:oxidoreductase activity"/>
    <property type="evidence" value="ECO:0007669"/>
    <property type="project" value="InterPro"/>
</dbReference>
<sequence length="504" mass="53448">MESSSCMQNRSLSQYAASTSLLTSRHAIQRPLTSCRVTGRAHLRGNGRNSSIKERIASVAALPDSTEVVIVGAGMAGLSCGYHLQKAGVGFTILESSEGVGGRVQTDEMDGFLLDRGFQIFLTSYQEAQALLDYQSLDLKPFYAGASVRWNGGFHRVADPLRHFADGLWSLFNPVGSPLDKALVGLYRLKSLLKTPDAIFQSPEATTHARLKAEGFSDAIVDRFFRPFLGGIFFDRELQVTSRLFEFVMRCLATGENCLPAAGIGAVARQLAAQIPPGSIHTGARVQSVTGPLPGKPGQVKVAGGQVVSASQAVVVATEGPAARALLGDALTALDSKTQEGVGTANLYFRAPRAPREENMLYLNGESSGLVNNACFPSTVAPSYAPAGQALVSLSTIGTQPGMSDDELAEKCKAEMAQWFGAEEVASWQLLRIYRIPFAQPDQAPPTDLSRAVNLTNGLFVCGDHRDTATLDGALKSGRRAAEAVLAATAALPVSSREAVGTTV</sequence>
<proteinExistence type="predicted"/>
<organism evidence="2 3">
    <name type="scientific">Coccomyxa viridis</name>
    <dbReference type="NCBI Taxonomy" id="1274662"/>
    <lineage>
        <taxon>Eukaryota</taxon>
        <taxon>Viridiplantae</taxon>
        <taxon>Chlorophyta</taxon>
        <taxon>core chlorophytes</taxon>
        <taxon>Trebouxiophyceae</taxon>
        <taxon>Trebouxiophyceae incertae sedis</taxon>
        <taxon>Coccomyxaceae</taxon>
        <taxon>Coccomyxa</taxon>
    </lineage>
</organism>